<dbReference type="STRING" id="578458.D8PUT4"/>
<dbReference type="HOGENOM" id="CLU_000288_144_2_1"/>
<dbReference type="Proteomes" id="UP000007431">
    <property type="component" value="Unassembled WGS sequence"/>
</dbReference>
<dbReference type="PANTHER" id="PTHR24185">
    <property type="entry name" value="CALCIUM-INDEPENDENT PHOSPHOLIPASE A2-GAMMA"/>
    <property type="match status" value="1"/>
</dbReference>
<evidence type="ECO:0000256" key="2">
    <source>
        <dbReference type="ARBA" id="ARBA00022963"/>
    </source>
</evidence>
<dbReference type="PANTHER" id="PTHR24185:SF1">
    <property type="entry name" value="CALCIUM-INDEPENDENT PHOSPHOLIPASE A2-GAMMA"/>
    <property type="match status" value="1"/>
</dbReference>
<evidence type="ECO:0000256" key="3">
    <source>
        <dbReference type="ARBA" id="ARBA00023098"/>
    </source>
</evidence>
<dbReference type="eggNOG" id="KOG4231">
    <property type="taxonomic scope" value="Eukaryota"/>
</dbReference>
<evidence type="ECO:0000259" key="5">
    <source>
        <dbReference type="PROSITE" id="PS51635"/>
    </source>
</evidence>
<organism evidence="7">
    <name type="scientific">Schizophyllum commune (strain H4-8 / FGSC 9210)</name>
    <name type="common">Split gill fungus</name>
    <dbReference type="NCBI Taxonomy" id="578458"/>
    <lineage>
        <taxon>Eukaryota</taxon>
        <taxon>Fungi</taxon>
        <taxon>Dikarya</taxon>
        <taxon>Basidiomycota</taxon>
        <taxon>Agaricomycotina</taxon>
        <taxon>Agaricomycetes</taxon>
        <taxon>Agaricomycetidae</taxon>
        <taxon>Agaricales</taxon>
        <taxon>Schizophyllaceae</taxon>
        <taxon>Schizophyllum</taxon>
    </lineage>
</organism>
<dbReference type="SUPFAM" id="SSF52151">
    <property type="entry name" value="FabD/lysophospholipase-like"/>
    <property type="match status" value="1"/>
</dbReference>
<dbReference type="Gene3D" id="3.40.1090.10">
    <property type="entry name" value="Cytosolic phospholipase A2 catalytic domain"/>
    <property type="match status" value="1"/>
</dbReference>
<dbReference type="GO" id="GO:0046486">
    <property type="term" value="P:glycerolipid metabolic process"/>
    <property type="evidence" value="ECO:0007669"/>
    <property type="project" value="UniProtKB-ARBA"/>
</dbReference>
<accession>D8PUT4</accession>
<keyword evidence="7" id="KW-1185">Reference proteome</keyword>
<dbReference type="EMBL" id="GL377303">
    <property type="protein sequence ID" value="EFJ00745.1"/>
    <property type="molecule type" value="Genomic_DNA"/>
</dbReference>
<protein>
    <recommendedName>
        <fullName evidence="5">PNPLA domain-containing protein</fullName>
    </recommendedName>
</protein>
<dbReference type="KEGG" id="scm:SCHCO_02485727"/>
<dbReference type="RefSeq" id="XP_003035647.1">
    <property type="nucleotide sequence ID" value="XM_003035601.1"/>
</dbReference>
<dbReference type="PROSITE" id="PS51635">
    <property type="entry name" value="PNPLA"/>
    <property type="match status" value="1"/>
</dbReference>
<comment type="caution">
    <text evidence="4">Lacks conserved residue(s) required for the propagation of feature annotation.</text>
</comment>
<dbReference type="VEuPathDB" id="FungiDB:SCHCODRAFT_02485727"/>
<dbReference type="OrthoDB" id="630895at2759"/>
<dbReference type="InterPro" id="IPR016035">
    <property type="entry name" value="Acyl_Trfase/lysoPLipase"/>
</dbReference>
<dbReference type="AlphaFoldDB" id="D8PUT4"/>
<dbReference type="OMA" id="MPRINIA"/>
<dbReference type="InParanoid" id="D8PUT4"/>
<evidence type="ECO:0000313" key="7">
    <source>
        <dbReference type="Proteomes" id="UP000007431"/>
    </source>
</evidence>
<evidence type="ECO:0000313" key="6">
    <source>
        <dbReference type="EMBL" id="EFJ00745.1"/>
    </source>
</evidence>
<evidence type="ECO:0000256" key="4">
    <source>
        <dbReference type="PROSITE-ProRule" id="PRU01161"/>
    </source>
</evidence>
<keyword evidence="3" id="KW-0443">Lipid metabolism</keyword>
<dbReference type="GO" id="GO:0016042">
    <property type="term" value="P:lipid catabolic process"/>
    <property type="evidence" value="ECO:0007669"/>
    <property type="project" value="UniProtKB-KW"/>
</dbReference>
<name>D8PUT4_SCHCM</name>
<proteinExistence type="predicted"/>
<reference evidence="6 7" key="1">
    <citation type="journal article" date="2010" name="Nat. Biotechnol.">
        <title>Genome sequence of the model mushroom Schizophyllum commune.</title>
        <authorList>
            <person name="Ohm R.A."/>
            <person name="de Jong J.F."/>
            <person name="Lugones L.G."/>
            <person name="Aerts A."/>
            <person name="Kothe E."/>
            <person name="Stajich J.E."/>
            <person name="de Vries R.P."/>
            <person name="Record E."/>
            <person name="Levasseur A."/>
            <person name="Baker S.E."/>
            <person name="Bartholomew K.A."/>
            <person name="Coutinho P.M."/>
            <person name="Erdmann S."/>
            <person name="Fowler T.J."/>
            <person name="Gathman A.C."/>
            <person name="Lombard V."/>
            <person name="Henrissat B."/>
            <person name="Knabe N."/>
            <person name="Kuees U."/>
            <person name="Lilly W.W."/>
            <person name="Lindquist E."/>
            <person name="Lucas S."/>
            <person name="Magnuson J.K."/>
            <person name="Piumi F."/>
            <person name="Raudaskoski M."/>
            <person name="Salamov A."/>
            <person name="Schmutz J."/>
            <person name="Schwarze F.W.M.R."/>
            <person name="vanKuyk P.A."/>
            <person name="Horton J.S."/>
            <person name="Grigoriev I.V."/>
            <person name="Woesten H.A.B."/>
        </authorList>
    </citation>
    <scope>NUCLEOTIDE SEQUENCE [LARGE SCALE GENOMIC DNA]</scope>
    <source>
        <strain evidence="7">H4-8 / FGSC 9210</strain>
    </source>
</reference>
<keyword evidence="2" id="KW-0442">Lipid degradation</keyword>
<sequence length="305" mass="34195">MHRIQFASCLSALPPPCEYFDIIAGSGTGGLIALLLGRLRLSIEHAIECYTRVVSHVFTQIKTDGSLRTTPLEKVLKEISRRFGNGENTPVFETLPAQCKTFVCIREDNGSGNVVSRRIRSYAHPTEPATQFTLVEAIRATMGHPALFKPLSSTKGRTFLDAGDDHYNPAFDIMQELEAIYPTRHLAYYLSIGAGTTQTVGENPQRRFVNQPRLPSSILRTIRTLAERCDAIASAFQREHRDLEGKYFRMTPSHVPSDGKIRWEEAEALEELVGPYFVDVQDQVRLLVVAMMHQTDMIKSRGLTS</sequence>
<dbReference type="InterPro" id="IPR002641">
    <property type="entry name" value="PNPLA_dom"/>
</dbReference>
<keyword evidence="1" id="KW-0378">Hydrolase</keyword>
<dbReference type="GO" id="GO:0016020">
    <property type="term" value="C:membrane"/>
    <property type="evidence" value="ECO:0007669"/>
    <property type="project" value="TreeGrafter"/>
</dbReference>
<dbReference type="GO" id="GO:0019369">
    <property type="term" value="P:arachidonate metabolic process"/>
    <property type="evidence" value="ECO:0007669"/>
    <property type="project" value="TreeGrafter"/>
</dbReference>
<evidence type="ECO:0000256" key="1">
    <source>
        <dbReference type="ARBA" id="ARBA00022801"/>
    </source>
</evidence>
<feature type="domain" description="PNPLA" evidence="5">
    <location>
        <begin position="1"/>
        <end position="174"/>
    </location>
</feature>
<feature type="non-terminal residue" evidence="6">
    <location>
        <position position="305"/>
    </location>
</feature>
<dbReference type="GO" id="GO:0047499">
    <property type="term" value="F:calcium-independent phospholipase A2 activity"/>
    <property type="evidence" value="ECO:0007669"/>
    <property type="project" value="TreeGrafter"/>
</dbReference>
<dbReference type="GeneID" id="9587221"/>
<dbReference type="Pfam" id="PF01734">
    <property type="entry name" value="Patatin"/>
    <property type="match status" value="1"/>
</dbReference>
<gene>
    <name evidence="6" type="ORF">SCHCODRAFT_104966</name>
</gene>